<feature type="transmembrane region" description="Helical" evidence="6">
    <location>
        <begin position="296"/>
        <end position="315"/>
    </location>
</feature>
<evidence type="ECO:0000256" key="3">
    <source>
        <dbReference type="ARBA" id="ARBA00022692"/>
    </source>
</evidence>
<dbReference type="Proteomes" id="UP001176468">
    <property type="component" value="Unassembled WGS sequence"/>
</dbReference>
<feature type="transmembrane region" description="Helical" evidence="6">
    <location>
        <begin position="86"/>
        <end position="106"/>
    </location>
</feature>
<evidence type="ECO:0000256" key="2">
    <source>
        <dbReference type="ARBA" id="ARBA00022448"/>
    </source>
</evidence>
<keyword evidence="3 6" id="KW-0812">Transmembrane</keyword>
<evidence type="ECO:0000256" key="1">
    <source>
        <dbReference type="ARBA" id="ARBA00004141"/>
    </source>
</evidence>
<evidence type="ECO:0000313" key="8">
    <source>
        <dbReference type="EMBL" id="MDO7843605.1"/>
    </source>
</evidence>
<feature type="transmembrane region" description="Helical" evidence="6">
    <location>
        <begin position="393"/>
        <end position="412"/>
    </location>
</feature>
<keyword evidence="4 6" id="KW-1133">Transmembrane helix</keyword>
<evidence type="ECO:0000259" key="7">
    <source>
        <dbReference type="PROSITE" id="PS50850"/>
    </source>
</evidence>
<keyword evidence="9" id="KW-1185">Reference proteome</keyword>
<feature type="transmembrane region" description="Helical" evidence="6">
    <location>
        <begin position="175"/>
        <end position="196"/>
    </location>
</feature>
<dbReference type="EMBL" id="JAUQSZ010000010">
    <property type="protein sequence ID" value="MDO7843605.1"/>
    <property type="molecule type" value="Genomic_DNA"/>
</dbReference>
<comment type="subcellular location">
    <subcellularLocation>
        <location evidence="1">Membrane</location>
        <topology evidence="1">Multi-pass membrane protein</topology>
    </subcellularLocation>
</comment>
<dbReference type="PROSITE" id="PS50850">
    <property type="entry name" value="MFS"/>
    <property type="match status" value="1"/>
</dbReference>
<keyword evidence="2" id="KW-0813">Transport</keyword>
<feature type="domain" description="Major facilitator superfamily (MFS) profile" evidence="7">
    <location>
        <begin position="20"/>
        <end position="419"/>
    </location>
</feature>
<dbReference type="SUPFAM" id="SSF103473">
    <property type="entry name" value="MFS general substrate transporter"/>
    <property type="match status" value="1"/>
</dbReference>
<reference evidence="8" key="1">
    <citation type="submission" date="2023-07" db="EMBL/GenBank/DDBJ databases">
        <authorList>
            <person name="Kim M.K."/>
        </authorList>
    </citation>
    <scope>NUCLEOTIDE SEQUENCE</scope>
    <source>
        <strain evidence="8">CA1-15</strain>
    </source>
</reference>
<dbReference type="InterPro" id="IPR036259">
    <property type="entry name" value="MFS_trans_sf"/>
</dbReference>
<evidence type="ECO:0000313" key="9">
    <source>
        <dbReference type="Proteomes" id="UP001176468"/>
    </source>
</evidence>
<name>A0ABT9A2Z9_9SPHN</name>
<dbReference type="InterPro" id="IPR011701">
    <property type="entry name" value="MFS"/>
</dbReference>
<feature type="transmembrane region" description="Helical" evidence="6">
    <location>
        <begin position="321"/>
        <end position="346"/>
    </location>
</feature>
<dbReference type="Pfam" id="PF07690">
    <property type="entry name" value="MFS_1"/>
    <property type="match status" value="1"/>
</dbReference>
<organism evidence="8 9">
    <name type="scientific">Sphingomonas immobilis</name>
    <dbReference type="NCBI Taxonomy" id="3063997"/>
    <lineage>
        <taxon>Bacteria</taxon>
        <taxon>Pseudomonadati</taxon>
        <taxon>Pseudomonadota</taxon>
        <taxon>Alphaproteobacteria</taxon>
        <taxon>Sphingomonadales</taxon>
        <taxon>Sphingomonadaceae</taxon>
        <taxon>Sphingomonas</taxon>
    </lineage>
</organism>
<dbReference type="Gene3D" id="1.20.1250.20">
    <property type="entry name" value="MFS general substrate transporter like domains"/>
    <property type="match status" value="2"/>
</dbReference>
<feature type="transmembrane region" description="Helical" evidence="6">
    <location>
        <begin position="18"/>
        <end position="38"/>
    </location>
</feature>
<sequence length="431" mass="44847">MSIDEPDRHEETDIVPRWGALILLMLVYCVHSIDRNAFNVLLQPISREFKLSDGQTGLLAGFVYTIPFALAAIPLATLADRVNRKHLLAILLTTWSVATLLARWAGSFGSLAGLRALVGAAEAGSPPTCLSMISDHFPPRLRPTAVSVFYIGAPIGVLVGSVVAGKVSGVWGWRWAMMAIGLPGILLAVILMLALRNPPRRTAQTDVLTTSAPARQIVAWFMIPGIALTVLAMVIASMVVLGVGSWASVLLIRERNVPIAAAGAALGLVLGAGGIAGTLLGGVAARFRADRGNSGLPVIAGLAALIGAPCLAVALASRSEILTLVALAPYSVLLSAYYGPAFGFCLNLAPSPVRARALSVVFILCNVVGGGLGPLAIGLLSDWRRLSGDRYPVSHALGLMVALAMLAGLLFLGAGYSMRRAGEGANDVGDE</sequence>
<feature type="transmembrane region" description="Helical" evidence="6">
    <location>
        <begin position="217"/>
        <end position="247"/>
    </location>
</feature>
<gene>
    <name evidence="8" type="ORF">Q5H94_14825</name>
</gene>
<dbReference type="RefSeq" id="WP_304562059.1">
    <property type="nucleotide sequence ID" value="NZ_JAUQSZ010000010.1"/>
</dbReference>
<dbReference type="InterPro" id="IPR044770">
    <property type="entry name" value="MFS_spinster-like"/>
</dbReference>
<proteinExistence type="predicted"/>
<dbReference type="PANTHER" id="PTHR23505:SF79">
    <property type="entry name" value="PROTEIN SPINSTER"/>
    <property type="match status" value="1"/>
</dbReference>
<dbReference type="InterPro" id="IPR020846">
    <property type="entry name" value="MFS_dom"/>
</dbReference>
<dbReference type="CDD" id="cd17328">
    <property type="entry name" value="MFS_spinster_like"/>
    <property type="match status" value="1"/>
</dbReference>
<dbReference type="PANTHER" id="PTHR23505">
    <property type="entry name" value="SPINSTER"/>
    <property type="match status" value="1"/>
</dbReference>
<accession>A0ABT9A2Z9</accession>
<feature type="transmembrane region" description="Helical" evidence="6">
    <location>
        <begin position="58"/>
        <end position="79"/>
    </location>
</feature>
<comment type="caution">
    <text evidence="8">The sequence shown here is derived from an EMBL/GenBank/DDBJ whole genome shotgun (WGS) entry which is preliminary data.</text>
</comment>
<keyword evidence="5 6" id="KW-0472">Membrane</keyword>
<feature type="transmembrane region" description="Helical" evidence="6">
    <location>
        <begin position="145"/>
        <end position="163"/>
    </location>
</feature>
<feature type="transmembrane region" description="Helical" evidence="6">
    <location>
        <begin position="358"/>
        <end position="381"/>
    </location>
</feature>
<protein>
    <submittedName>
        <fullName evidence="8">MFS transporter</fullName>
    </submittedName>
</protein>
<evidence type="ECO:0000256" key="4">
    <source>
        <dbReference type="ARBA" id="ARBA00022989"/>
    </source>
</evidence>
<evidence type="ECO:0000256" key="6">
    <source>
        <dbReference type="SAM" id="Phobius"/>
    </source>
</evidence>
<feature type="transmembrane region" description="Helical" evidence="6">
    <location>
        <begin position="259"/>
        <end position="284"/>
    </location>
</feature>
<evidence type="ECO:0000256" key="5">
    <source>
        <dbReference type="ARBA" id="ARBA00023136"/>
    </source>
</evidence>